<dbReference type="AlphaFoldDB" id="A0A1N7QRS9"/>
<reference evidence="3" key="1">
    <citation type="submission" date="2017-01" db="EMBL/GenBank/DDBJ databases">
        <authorList>
            <person name="Varghese N."/>
            <person name="Submissions S."/>
        </authorList>
    </citation>
    <scope>NUCLEOTIDE SEQUENCE [LARGE SCALE GENOMIC DNA]</scope>
    <source>
        <strain evidence="3">DSM 18017</strain>
    </source>
</reference>
<dbReference type="STRING" id="373668.SAMN05421786_11518"/>
<feature type="coiled-coil region" evidence="1">
    <location>
        <begin position="39"/>
        <end position="86"/>
    </location>
</feature>
<organism evidence="2 3">
    <name type="scientific">Chryseobacterium ureilyticum</name>
    <dbReference type="NCBI Taxonomy" id="373668"/>
    <lineage>
        <taxon>Bacteria</taxon>
        <taxon>Pseudomonadati</taxon>
        <taxon>Bacteroidota</taxon>
        <taxon>Flavobacteriia</taxon>
        <taxon>Flavobacteriales</taxon>
        <taxon>Weeksellaceae</taxon>
        <taxon>Chryseobacterium group</taxon>
        <taxon>Chryseobacterium</taxon>
    </lineage>
</organism>
<keyword evidence="3" id="KW-1185">Reference proteome</keyword>
<dbReference type="OrthoDB" id="1454575at2"/>
<accession>A0A1N7QRS9</accession>
<dbReference type="RefSeq" id="WP_084184659.1">
    <property type="nucleotide sequence ID" value="NZ_FTOL01000015.1"/>
</dbReference>
<evidence type="ECO:0000256" key="1">
    <source>
        <dbReference type="SAM" id="Coils"/>
    </source>
</evidence>
<gene>
    <name evidence="2" type="ORF">SAMN05421786_11518</name>
</gene>
<dbReference type="Proteomes" id="UP000186744">
    <property type="component" value="Unassembled WGS sequence"/>
</dbReference>
<keyword evidence="1" id="KW-0175">Coiled coil</keyword>
<evidence type="ECO:0000313" key="2">
    <source>
        <dbReference type="EMBL" id="SIT25508.1"/>
    </source>
</evidence>
<dbReference type="EMBL" id="FTOL01000015">
    <property type="protein sequence ID" value="SIT25508.1"/>
    <property type="molecule type" value="Genomic_DNA"/>
</dbReference>
<sequence length="94" mass="10914">MEDFEEMEMPTPCSCGEWFDLTDGFASLPDIQTTVCEECHDLQLEIEGLKEEIEELENDIANGYNKRENKKQLNCSKKDLKKLEDKYISRVSGF</sequence>
<protein>
    <submittedName>
        <fullName evidence="2">Uncharacterized protein</fullName>
    </submittedName>
</protein>
<name>A0A1N7QRS9_9FLAO</name>
<proteinExistence type="predicted"/>
<evidence type="ECO:0000313" key="3">
    <source>
        <dbReference type="Proteomes" id="UP000186744"/>
    </source>
</evidence>